<accession>A0AA88U7T7</accession>
<dbReference type="GO" id="GO:0070012">
    <property type="term" value="F:oligopeptidase activity"/>
    <property type="evidence" value="ECO:0007669"/>
    <property type="project" value="TreeGrafter"/>
</dbReference>
<dbReference type="AlphaFoldDB" id="A0AA88U7T7"/>
<dbReference type="Proteomes" id="UP001188597">
    <property type="component" value="Unassembled WGS sequence"/>
</dbReference>
<organism evidence="5 7">
    <name type="scientific">Escallonia herrerae</name>
    <dbReference type="NCBI Taxonomy" id="1293975"/>
    <lineage>
        <taxon>Eukaryota</taxon>
        <taxon>Viridiplantae</taxon>
        <taxon>Streptophyta</taxon>
        <taxon>Embryophyta</taxon>
        <taxon>Tracheophyta</taxon>
        <taxon>Spermatophyta</taxon>
        <taxon>Magnoliopsida</taxon>
        <taxon>eudicotyledons</taxon>
        <taxon>Gunneridae</taxon>
        <taxon>Pentapetalae</taxon>
        <taxon>asterids</taxon>
        <taxon>campanulids</taxon>
        <taxon>Escalloniales</taxon>
        <taxon>Escalloniaceae</taxon>
        <taxon>Escallonia</taxon>
    </lineage>
</organism>
<gene>
    <name evidence="6" type="ORF">RJ639_018929</name>
    <name evidence="5" type="ORF">RJ639_029524</name>
</gene>
<comment type="caution">
    <text evidence="5">The sequence shown here is derived from an EMBL/GenBank/DDBJ whole genome shotgun (WGS) entry which is preliminary data.</text>
</comment>
<evidence type="ECO:0000256" key="2">
    <source>
        <dbReference type="RuleBase" id="RU368024"/>
    </source>
</evidence>
<comment type="similarity">
    <text evidence="1 2">Belongs to the peptidase S9A family.</text>
</comment>
<keyword evidence="2" id="KW-0645">Protease</keyword>
<feature type="compositionally biased region" description="Pro residues" evidence="3">
    <location>
        <begin position="71"/>
        <end position="83"/>
    </location>
</feature>
<dbReference type="GO" id="GO:0005829">
    <property type="term" value="C:cytosol"/>
    <property type="evidence" value="ECO:0007669"/>
    <property type="project" value="TreeGrafter"/>
</dbReference>
<evidence type="ECO:0000256" key="3">
    <source>
        <dbReference type="SAM" id="MobiDB-lite"/>
    </source>
</evidence>
<dbReference type="PRINTS" id="PR00862">
    <property type="entry name" value="PROLIGOPTASE"/>
</dbReference>
<dbReference type="PANTHER" id="PTHR42881">
    <property type="entry name" value="PROLYL ENDOPEPTIDASE"/>
    <property type="match status" value="1"/>
</dbReference>
<dbReference type="InterPro" id="IPR001375">
    <property type="entry name" value="Peptidase_S9_cat"/>
</dbReference>
<sequence>MAILSDFSSPSWPSPNSNSGFLSPHPQLEHLDLFNNVAPMPQLNCNTPVADDDDDDDDGDDGDDFELPHDYGPPLPPPQPPVNPNSNSHPSLLHLSFNQDHVCFVAGTDNGFRIYDCDPYRELFRRDFDQGGGIRIVDMLFRCLKSRAQYIIIISSIPLDYLAVSVYKFMVMLPFEKLAKKDIVLDGSNPCLLYAYGGFNISLSPTFSVSRIVLARHLDAVYSIANIRGGGEYGEEWHKAGSLAKKQNCVDDFISAAEYLVSAGYT</sequence>
<dbReference type="EMBL" id="JAVXUP010005625">
    <property type="protein sequence ID" value="KAK2965042.1"/>
    <property type="molecule type" value="Genomic_DNA"/>
</dbReference>
<protein>
    <recommendedName>
        <fullName evidence="2">Prolyl endopeptidase</fullName>
        <ecNumber evidence="2">3.4.21.-</ecNumber>
    </recommendedName>
</protein>
<feature type="domain" description="Peptidase S9 prolyl oligopeptidase catalytic" evidence="4">
    <location>
        <begin position="206"/>
        <end position="266"/>
    </location>
</feature>
<feature type="compositionally biased region" description="Acidic residues" evidence="3">
    <location>
        <begin position="50"/>
        <end position="65"/>
    </location>
</feature>
<evidence type="ECO:0000256" key="1">
    <source>
        <dbReference type="ARBA" id="ARBA00005228"/>
    </source>
</evidence>
<keyword evidence="7" id="KW-1185">Reference proteome</keyword>
<keyword evidence="2" id="KW-0378">Hydrolase</keyword>
<dbReference type="Gene3D" id="3.40.50.1820">
    <property type="entry name" value="alpha/beta hydrolase"/>
    <property type="match status" value="1"/>
</dbReference>
<evidence type="ECO:0000259" key="4">
    <source>
        <dbReference type="Pfam" id="PF00326"/>
    </source>
</evidence>
<name>A0AA88U7T7_9ASTE</name>
<dbReference type="GO" id="GO:0004252">
    <property type="term" value="F:serine-type endopeptidase activity"/>
    <property type="evidence" value="ECO:0007669"/>
    <property type="project" value="UniProtKB-UniRule"/>
</dbReference>
<feature type="compositionally biased region" description="Low complexity" evidence="3">
    <location>
        <begin position="8"/>
        <end position="19"/>
    </location>
</feature>
<evidence type="ECO:0000313" key="6">
    <source>
        <dbReference type="EMBL" id="KAK3003163.1"/>
    </source>
</evidence>
<dbReference type="PANTHER" id="PTHR42881:SF14">
    <property type="entry name" value="PROLYL ENDOPEPTIDASE"/>
    <property type="match status" value="1"/>
</dbReference>
<dbReference type="GO" id="GO:0006508">
    <property type="term" value="P:proteolysis"/>
    <property type="evidence" value="ECO:0007669"/>
    <property type="project" value="UniProtKB-KW"/>
</dbReference>
<dbReference type="SUPFAM" id="SSF53474">
    <property type="entry name" value="alpha/beta-Hydrolases"/>
    <property type="match status" value="1"/>
</dbReference>
<keyword evidence="2" id="KW-0720">Serine protease</keyword>
<dbReference type="EC" id="3.4.21.-" evidence="2"/>
<evidence type="ECO:0000313" key="7">
    <source>
        <dbReference type="Proteomes" id="UP001188597"/>
    </source>
</evidence>
<feature type="region of interest" description="Disordered" evidence="3">
    <location>
        <begin position="1"/>
        <end position="25"/>
    </location>
</feature>
<dbReference type="EMBL" id="JAVXUP010002459">
    <property type="protein sequence ID" value="KAK3003163.1"/>
    <property type="molecule type" value="Genomic_DNA"/>
</dbReference>
<proteinExistence type="inferred from homology"/>
<dbReference type="InterPro" id="IPR029058">
    <property type="entry name" value="AB_hydrolase_fold"/>
</dbReference>
<dbReference type="InterPro" id="IPR051167">
    <property type="entry name" value="Prolyl_oligopep/macrocyclase"/>
</dbReference>
<feature type="region of interest" description="Disordered" evidence="3">
    <location>
        <begin position="42"/>
        <end position="90"/>
    </location>
</feature>
<evidence type="ECO:0000313" key="5">
    <source>
        <dbReference type="EMBL" id="KAK2965042.1"/>
    </source>
</evidence>
<dbReference type="InterPro" id="IPR002470">
    <property type="entry name" value="Peptidase_S9A"/>
</dbReference>
<reference evidence="5" key="1">
    <citation type="submission" date="2022-12" db="EMBL/GenBank/DDBJ databases">
        <title>Draft genome assemblies for two species of Escallonia (Escalloniales).</title>
        <authorList>
            <person name="Chanderbali A."/>
            <person name="Dervinis C."/>
            <person name="Anghel I."/>
            <person name="Soltis D."/>
            <person name="Soltis P."/>
            <person name="Zapata F."/>
        </authorList>
    </citation>
    <scope>NUCLEOTIDE SEQUENCE</scope>
    <source>
        <strain evidence="5">UCBG64.0493</strain>
        <tissue evidence="5">Leaf</tissue>
    </source>
</reference>
<dbReference type="Pfam" id="PF00326">
    <property type="entry name" value="Peptidase_S9"/>
    <property type="match status" value="1"/>
</dbReference>